<proteinExistence type="predicted"/>
<accession>A0A7E4VVI2</accession>
<dbReference type="Proteomes" id="UP000492821">
    <property type="component" value="Unassembled WGS sequence"/>
</dbReference>
<protein>
    <submittedName>
        <fullName evidence="2">DUF1758 domain-containing protein</fullName>
    </submittedName>
</protein>
<sequence>MPYPLLKLSYGLQQRLRNLATPKERYNVQIAVGNEKNCLRPIQTCLRCSYTSLQLQEIRGKSYFCINSKPISTEDDKLTVINGYLLVFVNFDVNNDGSLYDHLIIDCGSVEIINSQITSDMLHNLSTKWNFYAVTSLRISTCNVSLLTIMTLFKNLENFYVYKNYAYENWIQDIITSNKCCLKRLEIGGAFEHVLSFTPAEVKQLFDQQHPSFHTELDCENSPENAVELIRQQLGAHFKEFTYKHDNLDGVLQINLGEIIATPKHLCFHVGPVTSGD</sequence>
<dbReference type="AlphaFoldDB" id="A0A7E4VVI2"/>
<name>A0A7E4VVI2_PANRE</name>
<evidence type="ECO:0000313" key="2">
    <source>
        <dbReference type="WBParaSite" id="Pan_g3310.t1"/>
    </source>
</evidence>
<keyword evidence="1" id="KW-1185">Reference proteome</keyword>
<dbReference type="WBParaSite" id="Pan_g3310.t1">
    <property type="protein sequence ID" value="Pan_g3310.t1"/>
    <property type="gene ID" value="Pan_g3310"/>
</dbReference>
<reference evidence="1" key="1">
    <citation type="journal article" date="2013" name="Genetics">
        <title>The draft genome and transcriptome of Panagrellus redivivus are shaped by the harsh demands of a free-living lifestyle.</title>
        <authorList>
            <person name="Srinivasan J."/>
            <person name="Dillman A.R."/>
            <person name="Macchietto M.G."/>
            <person name="Heikkinen L."/>
            <person name="Lakso M."/>
            <person name="Fracchia K.M."/>
            <person name="Antoshechkin I."/>
            <person name="Mortazavi A."/>
            <person name="Wong G."/>
            <person name="Sternberg P.W."/>
        </authorList>
    </citation>
    <scope>NUCLEOTIDE SEQUENCE [LARGE SCALE GENOMIC DNA]</scope>
    <source>
        <strain evidence="1">MT8872</strain>
    </source>
</reference>
<reference evidence="2" key="2">
    <citation type="submission" date="2020-10" db="UniProtKB">
        <authorList>
            <consortium name="WormBaseParasite"/>
        </authorList>
    </citation>
    <scope>IDENTIFICATION</scope>
</reference>
<organism evidence="1 2">
    <name type="scientific">Panagrellus redivivus</name>
    <name type="common">Microworm</name>
    <dbReference type="NCBI Taxonomy" id="6233"/>
    <lineage>
        <taxon>Eukaryota</taxon>
        <taxon>Metazoa</taxon>
        <taxon>Ecdysozoa</taxon>
        <taxon>Nematoda</taxon>
        <taxon>Chromadorea</taxon>
        <taxon>Rhabditida</taxon>
        <taxon>Tylenchina</taxon>
        <taxon>Panagrolaimomorpha</taxon>
        <taxon>Panagrolaimoidea</taxon>
        <taxon>Panagrolaimidae</taxon>
        <taxon>Panagrellus</taxon>
    </lineage>
</organism>
<evidence type="ECO:0000313" key="1">
    <source>
        <dbReference type="Proteomes" id="UP000492821"/>
    </source>
</evidence>